<dbReference type="AlphaFoldDB" id="A0A8X6L5D6"/>
<organism evidence="1 2">
    <name type="scientific">Trichonephila clavata</name>
    <name type="common">Joro spider</name>
    <name type="synonym">Nephila clavata</name>
    <dbReference type="NCBI Taxonomy" id="2740835"/>
    <lineage>
        <taxon>Eukaryota</taxon>
        <taxon>Metazoa</taxon>
        <taxon>Ecdysozoa</taxon>
        <taxon>Arthropoda</taxon>
        <taxon>Chelicerata</taxon>
        <taxon>Arachnida</taxon>
        <taxon>Araneae</taxon>
        <taxon>Araneomorphae</taxon>
        <taxon>Entelegynae</taxon>
        <taxon>Araneoidea</taxon>
        <taxon>Nephilidae</taxon>
        <taxon>Trichonephila</taxon>
    </lineage>
</organism>
<dbReference type="Proteomes" id="UP000887116">
    <property type="component" value="Unassembled WGS sequence"/>
</dbReference>
<evidence type="ECO:0000313" key="2">
    <source>
        <dbReference type="Proteomes" id="UP000887116"/>
    </source>
</evidence>
<evidence type="ECO:0000313" key="1">
    <source>
        <dbReference type="EMBL" id="GFQ98345.1"/>
    </source>
</evidence>
<proteinExistence type="predicted"/>
<name>A0A8X6L5D6_TRICU</name>
<gene>
    <name evidence="1" type="ORF">TNCT_531921</name>
</gene>
<accession>A0A8X6L5D6</accession>
<reference evidence="1" key="1">
    <citation type="submission" date="2020-07" db="EMBL/GenBank/DDBJ databases">
        <title>Multicomponent nature underlies the extraordinary mechanical properties of spider dragline silk.</title>
        <authorList>
            <person name="Kono N."/>
            <person name="Nakamura H."/>
            <person name="Mori M."/>
            <person name="Yoshida Y."/>
            <person name="Ohtoshi R."/>
            <person name="Malay A.D."/>
            <person name="Moran D.A.P."/>
            <person name="Tomita M."/>
            <person name="Numata K."/>
            <person name="Arakawa K."/>
        </authorList>
    </citation>
    <scope>NUCLEOTIDE SEQUENCE</scope>
</reference>
<comment type="caution">
    <text evidence="1">The sequence shown here is derived from an EMBL/GenBank/DDBJ whole genome shotgun (WGS) entry which is preliminary data.</text>
</comment>
<protein>
    <submittedName>
        <fullName evidence="1">Uncharacterized protein</fullName>
    </submittedName>
</protein>
<keyword evidence="2" id="KW-1185">Reference proteome</keyword>
<sequence>MQGRQRRFIPAIRSLITPFGNSAHSRGSKGFREDCTEQKNVSRVCPIHALLNSNRANKRTIPFEVMFRVPRRGSQRDLYFFALLSLNIAS</sequence>
<dbReference type="EMBL" id="BMAO01004996">
    <property type="protein sequence ID" value="GFQ98345.1"/>
    <property type="molecule type" value="Genomic_DNA"/>
</dbReference>